<dbReference type="Gene3D" id="2.30.30.30">
    <property type="match status" value="1"/>
</dbReference>
<feature type="domain" description="Small ribosomal subunit protein eS4 N-terminal" evidence="10">
    <location>
        <begin position="2"/>
        <end position="33"/>
    </location>
</feature>
<evidence type="ECO:0000256" key="7">
    <source>
        <dbReference type="HAMAP-Rule" id="MF_00485"/>
    </source>
</evidence>
<dbReference type="NCBIfam" id="NF003312">
    <property type="entry name" value="PRK04313.1"/>
    <property type="match status" value="1"/>
</dbReference>
<dbReference type="Pfam" id="PF08071">
    <property type="entry name" value="RS4NT"/>
    <property type="match status" value="1"/>
</dbReference>
<keyword evidence="3 7" id="KW-0694">RNA-binding</keyword>
<dbReference type="AlphaFoldDB" id="A0A7G9YVD6"/>
<dbReference type="PANTHER" id="PTHR11581:SF0">
    <property type="entry name" value="SMALL RIBOSOMAL SUBUNIT PROTEIN ES4"/>
    <property type="match status" value="1"/>
</dbReference>
<evidence type="ECO:0000259" key="8">
    <source>
        <dbReference type="Pfam" id="PF00900"/>
    </source>
</evidence>
<evidence type="ECO:0000256" key="4">
    <source>
        <dbReference type="ARBA" id="ARBA00022980"/>
    </source>
</evidence>
<feature type="domain" description="Small ribosomal subunit protein eS4 central region" evidence="8">
    <location>
        <begin position="93"/>
        <end position="168"/>
    </location>
</feature>
<evidence type="ECO:0000256" key="5">
    <source>
        <dbReference type="ARBA" id="ARBA00023274"/>
    </source>
</evidence>
<evidence type="ECO:0000256" key="3">
    <source>
        <dbReference type="ARBA" id="ARBA00022884"/>
    </source>
</evidence>
<protein>
    <recommendedName>
        <fullName evidence="6 7">Small ribosomal subunit protein eS4</fullName>
    </recommendedName>
</protein>
<dbReference type="InterPro" id="IPR041982">
    <property type="entry name" value="Ribosomal_eS4_KOW"/>
</dbReference>
<dbReference type="InterPro" id="IPR002942">
    <property type="entry name" value="S4_RNA-bd"/>
</dbReference>
<dbReference type="EMBL" id="MT631497">
    <property type="protein sequence ID" value="QNO51970.1"/>
    <property type="molecule type" value="Genomic_DNA"/>
</dbReference>
<feature type="domain" description="RNA-binding S4" evidence="9">
    <location>
        <begin position="48"/>
        <end position="85"/>
    </location>
</feature>
<dbReference type="InterPro" id="IPR000876">
    <property type="entry name" value="Ribosomal_eS4"/>
</dbReference>
<dbReference type="GO" id="GO:0006412">
    <property type="term" value="P:translation"/>
    <property type="evidence" value="ECO:0007669"/>
    <property type="project" value="UniProtKB-UniRule"/>
</dbReference>
<dbReference type="PROSITE" id="PS50889">
    <property type="entry name" value="S4"/>
    <property type="match status" value="1"/>
</dbReference>
<dbReference type="CDD" id="cd06087">
    <property type="entry name" value="KOW_RPS4"/>
    <property type="match status" value="1"/>
</dbReference>
<evidence type="ECO:0000313" key="11">
    <source>
        <dbReference type="EMBL" id="QNO51970.1"/>
    </source>
</evidence>
<evidence type="ECO:0000259" key="10">
    <source>
        <dbReference type="Pfam" id="PF08071"/>
    </source>
</evidence>
<dbReference type="InterPro" id="IPR036986">
    <property type="entry name" value="S4_RNA-bd_sf"/>
</dbReference>
<comment type="similarity">
    <text evidence="1 7">Belongs to the eukaryotic ribosomal protein eS4 family.</text>
</comment>
<evidence type="ECO:0000256" key="2">
    <source>
        <dbReference type="ARBA" id="ARBA00022730"/>
    </source>
</evidence>
<dbReference type="CDD" id="cd00165">
    <property type="entry name" value="S4"/>
    <property type="match status" value="1"/>
</dbReference>
<dbReference type="InterPro" id="IPR013843">
    <property type="entry name" value="Ribosomal_eS4_N"/>
</dbReference>
<dbReference type="Pfam" id="PF00900">
    <property type="entry name" value="Ribosomal_S4e"/>
    <property type="match status" value="1"/>
</dbReference>
<dbReference type="InterPro" id="IPR038237">
    <property type="entry name" value="Ribosomal_eS4_central_sf"/>
</dbReference>
<keyword evidence="2" id="KW-0699">rRNA-binding</keyword>
<proteinExistence type="inferred from homology"/>
<dbReference type="GO" id="GO:0022627">
    <property type="term" value="C:cytosolic small ribosomal subunit"/>
    <property type="evidence" value="ECO:0007669"/>
    <property type="project" value="TreeGrafter"/>
</dbReference>
<accession>A0A7G9YVD6</accession>
<sequence length="244" mass="27385">MKKHQKRIAAPRSRRIERKTAYWTVKPRPGPHPGDRSVPLLLLVRDVLKLADNSREAKRVLNEGNIIVNGRVRKDHKFPVGVFDVLSIPVLKTNYIALLDEKGKLSLVKIGEKEASRKLCRVNDKRMLKEGTIQLNLHDGRNILPGEKLGEQIKTHDSLLISLPDNKILQHFAYKEGSKVMVIGGKHSAQTGEIEEIRTVRSPESNVVKIKPAANGDADAGSFETIDDYVFVVGEKKIEMPVVR</sequence>
<evidence type="ECO:0000259" key="9">
    <source>
        <dbReference type="Pfam" id="PF01479"/>
    </source>
</evidence>
<organism evidence="11">
    <name type="scientific">Candidatus Methanophagaceae archaeon ANME-1 ERB6</name>
    <dbReference type="NCBI Taxonomy" id="2759912"/>
    <lineage>
        <taxon>Archaea</taxon>
        <taxon>Methanobacteriati</taxon>
        <taxon>Methanobacteriota</taxon>
        <taxon>Stenosarchaea group</taxon>
        <taxon>Methanomicrobia</taxon>
        <taxon>Candidatus Methanophagales</taxon>
        <taxon>Candidatus Methanophagaceae</taxon>
    </lineage>
</organism>
<dbReference type="Gene3D" id="3.10.290.10">
    <property type="entry name" value="RNA-binding S4 domain"/>
    <property type="match status" value="1"/>
</dbReference>
<dbReference type="FunFam" id="3.10.290.10:FF:000002">
    <property type="entry name" value="40S ribosomal protein S4"/>
    <property type="match status" value="1"/>
</dbReference>
<reference evidence="11" key="1">
    <citation type="submission" date="2020-06" db="EMBL/GenBank/DDBJ databases">
        <title>Unique genomic features of the anaerobic methanotrophic archaea.</title>
        <authorList>
            <person name="Chadwick G.L."/>
            <person name="Skennerton C.T."/>
            <person name="Laso-Perez R."/>
            <person name="Leu A.O."/>
            <person name="Speth D.R."/>
            <person name="Yu H."/>
            <person name="Morgan-Lang C."/>
            <person name="Hatzenpichler R."/>
            <person name="Goudeau D."/>
            <person name="Malmstrom R."/>
            <person name="Brazelton W.J."/>
            <person name="Woyke T."/>
            <person name="Hallam S.J."/>
            <person name="Tyson G.W."/>
            <person name="Wegener G."/>
            <person name="Boetius A."/>
            <person name="Orphan V."/>
        </authorList>
    </citation>
    <scope>NUCLEOTIDE SEQUENCE</scope>
</reference>
<keyword evidence="5 7" id="KW-0687">Ribonucleoprotein</keyword>
<dbReference type="Gene3D" id="2.40.50.740">
    <property type="match status" value="1"/>
</dbReference>
<dbReference type="SUPFAM" id="SSF55174">
    <property type="entry name" value="Alpha-L RNA-binding motif"/>
    <property type="match status" value="1"/>
</dbReference>
<keyword evidence="4 7" id="KW-0689">Ribosomal protein</keyword>
<gene>
    <name evidence="7 11" type="primary">rps4e</name>
    <name evidence="11" type="ORF">ACBLIHAL_00029</name>
</gene>
<dbReference type="Pfam" id="PF01479">
    <property type="entry name" value="S4"/>
    <property type="match status" value="1"/>
</dbReference>
<name>A0A7G9YVD6_9EURY</name>
<dbReference type="InterPro" id="IPR013845">
    <property type="entry name" value="Ribosomal_eS4_central_region"/>
</dbReference>
<dbReference type="PANTHER" id="PTHR11581">
    <property type="entry name" value="30S/40S RIBOSOMAL PROTEIN S4"/>
    <property type="match status" value="1"/>
</dbReference>
<dbReference type="PIRSF" id="PIRSF002116">
    <property type="entry name" value="Ribosomal_S4"/>
    <property type="match status" value="1"/>
</dbReference>
<dbReference type="InterPro" id="IPR014722">
    <property type="entry name" value="Rib_uL2_dom2"/>
</dbReference>
<dbReference type="GO" id="GO:0003735">
    <property type="term" value="F:structural constituent of ribosome"/>
    <property type="evidence" value="ECO:0007669"/>
    <property type="project" value="InterPro"/>
</dbReference>
<dbReference type="HAMAP" id="MF_00485">
    <property type="entry name" value="Ribosomal_eS4"/>
    <property type="match status" value="1"/>
</dbReference>
<evidence type="ECO:0000256" key="1">
    <source>
        <dbReference type="ARBA" id="ARBA00007500"/>
    </source>
</evidence>
<dbReference type="GO" id="GO:0019843">
    <property type="term" value="F:rRNA binding"/>
    <property type="evidence" value="ECO:0007669"/>
    <property type="project" value="UniProtKB-KW"/>
</dbReference>
<evidence type="ECO:0000256" key="6">
    <source>
        <dbReference type="ARBA" id="ARBA00035272"/>
    </source>
</evidence>